<sequence>MRRRKLFKLFTDAGCVFIADKKEQRGMLRAISRHQSLPGYPWKDTDAFKLHLLNLRKFRALYGFIKKKTLRRMAKKASRLSFVREVESRVDIILSRSGLIPNVWKARQLIRHGHVRLNRCQVTQPSQSMRPGDILEISREYLKTHKMGTKIFSKKPEHLEIDYALYRIIYLFYPEKLWYPTRFDYDYVWKGLIV</sequence>
<comment type="similarity">
    <text evidence="1">Belongs to the universal ribosomal protein uS4 family.</text>
</comment>
<keyword evidence="8" id="KW-0496">Mitochondrion</keyword>
<dbReference type="PANTHER" id="PTHR11831">
    <property type="entry name" value="30S 40S RIBOSOMAL PROTEIN"/>
    <property type="match status" value="1"/>
</dbReference>
<evidence type="ECO:0000256" key="6">
    <source>
        <dbReference type="PROSITE-ProRule" id="PRU00182"/>
    </source>
</evidence>
<dbReference type="GeneID" id="40513448"/>
<dbReference type="EMBL" id="MK086005">
    <property type="protein sequence ID" value="QBX98720.1"/>
    <property type="molecule type" value="Genomic_DNA"/>
</dbReference>
<geneLocation type="mitochondrion" evidence="8"/>
<keyword evidence="3 6" id="KW-0694">RNA-binding</keyword>
<reference evidence="8" key="1">
    <citation type="journal article" date="2019" name="Genome Biol. Evol.">
        <title>Tracing the Evolution of the Plastome and Mitogenome in the Chloropicophyceae Uncovered Convergent tRNA Gene Losses and a Variant Plastid Genetic Code.</title>
        <authorList>
            <person name="Turmel M."/>
            <person name="Dos Santos A.L."/>
            <person name="Otis C."/>
            <person name="Sergerie R."/>
            <person name="Lemieux C."/>
        </authorList>
    </citation>
    <scope>NUCLEOTIDE SEQUENCE</scope>
</reference>
<dbReference type="SUPFAM" id="SSF55174">
    <property type="entry name" value="Alpha-L RNA-binding motif"/>
    <property type="match status" value="1"/>
</dbReference>
<evidence type="ECO:0000256" key="2">
    <source>
        <dbReference type="ARBA" id="ARBA00022730"/>
    </source>
</evidence>
<dbReference type="PROSITE" id="PS50889">
    <property type="entry name" value="S4"/>
    <property type="match status" value="1"/>
</dbReference>
<dbReference type="Pfam" id="PF01479">
    <property type="entry name" value="S4"/>
    <property type="match status" value="1"/>
</dbReference>
<gene>
    <name evidence="8" type="primary">rps4</name>
</gene>
<evidence type="ECO:0000313" key="8">
    <source>
        <dbReference type="EMBL" id="QBX98720.1"/>
    </source>
</evidence>
<dbReference type="SMART" id="SM00363">
    <property type="entry name" value="S4"/>
    <property type="match status" value="1"/>
</dbReference>
<dbReference type="RefSeq" id="YP_009647081.1">
    <property type="nucleotide sequence ID" value="NC_042600.1"/>
</dbReference>
<dbReference type="Gene3D" id="3.10.290.10">
    <property type="entry name" value="RNA-binding S4 domain"/>
    <property type="match status" value="1"/>
</dbReference>
<organism evidence="8">
    <name type="scientific">Chloropicon mariensis</name>
    <dbReference type="NCBI Taxonomy" id="1606511"/>
    <lineage>
        <taxon>Eukaryota</taxon>
        <taxon>Viridiplantae</taxon>
        <taxon>Chlorophyta</taxon>
        <taxon>Chloropicophyceae</taxon>
        <taxon>Chloropicales</taxon>
        <taxon>Chloropicaceae</taxon>
        <taxon>Chloropicon</taxon>
    </lineage>
</organism>
<evidence type="ECO:0000256" key="1">
    <source>
        <dbReference type="ARBA" id="ARBA00007465"/>
    </source>
</evidence>
<proteinExistence type="inferred from homology"/>
<dbReference type="GO" id="GO:0003735">
    <property type="term" value="F:structural constituent of ribosome"/>
    <property type="evidence" value="ECO:0007669"/>
    <property type="project" value="TreeGrafter"/>
</dbReference>
<dbReference type="InterPro" id="IPR036986">
    <property type="entry name" value="S4_RNA-bd_sf"/>
</dbReference>
<accession>A0A4D6C502</accession>
<keyword evidence="2" id="KW-0699">rRNA-binding</keyword>
<keyword evidence="5" id="KW-0687">Ribonucleoprotein</keyword>
<keyword evidence="4 8" id="KW-0689">Ribosomal protein</keyword>
<protein>
    <submittedName>
        <fullName evidence="8">Ribosomal protein S4</fullName>
    </submittedName>
</protein>
<evidence type="ECO:0000256" key="3">
    <source>
        <dbReference type="ARBA" id="ARBA00022884"/>
    </source>
</evidence>
<name>A0A4D6C502_9CHLO</name>
<dbReference type="GO" id="GO:0015935">
    <property type="term" value="C:small ribosomal subunit"/>
    <property type="evidence" value="ECO:0007669"/>
    <property type="project" value="TreeGrafter"/>
</dbReference>
<dbReference type="PANTHER" id="PTHR11831:SF4">
    <property type="entry name" value="SMALL RIBOSOMAL SUBUNIT PROTEIN US4M"/>
    <property type="match status" value="1"/>
</dbReference>
<evidence type="ECO:0000256" key="5">
    <source>
        <dbReference type="ARBA" id="ARBA00023274"/>
    </source>
</evidence>
<evidence type="ECO:0000256" key="4">
    <source>
        <dbReference type="ARBA" id="ARBA00022980"/>
    </source>
</evidence>
<evidence type="ECO:0000259" key="7">
    <source>
        <dbReference type="SMART" id="SM00363"/>
    </source>
</evidence>
<dbReference type="InterPro" id="IPR022801">
    <property type="entry name" value="Ribosomal_uS4"/>
</dbReference>
<feature type="domain" description="RNA-binding S4" evidence="7">
    <location>
        <begin position="88"/>
        <end position="143"/>
    </location>
</feature>
<dbReference type="AlphaFoldDB" id="A0A4D6C502"/>
<dbReference type="Gene3D" id="1.10.1050.10">
    <property type="entry name" value="Ribosomal Protein S4 Delta 41, Chain A, domain 1"/>
    <property type="match status" value="1"/>
</dbReference>
<dbReference type="CDD" id="cd00165">
    <property type="entry name" value="S4"/>
    <property type="match status" value="1"/>
</dbReference>
<dbReference type="GO" id="GO:0019843">
    <property type="term" value="F:rRNA binding"/>
    <property type="evidence" value="ECO:0007669"/>
    <property type="project" value="UniProtKB-KW"/>
</dbReference>
<dbReference type="InterPro" id="IPR002942">
    <property type="entry name" value="S4_RNA-bd"/>
</dbReference>
<dbReference type="GO" id="GO:0042274">
    <property type="term" value="P:ribosomal small subunit biogenesis"/>
    <property type="evidence" value="ECO:0007669"/>
    <property type="project" value="TreeGrafter"/>
</dbReference>